<evidence type="ECO:0000313" key="2">
    <source>
        <dbReference type="EMBL" id="KAF0916942.1"/>
    </source>
</evidence>
<organism evidence="2 3">
    <name type="scientific">Oryza meyeriana var. granulata</name>
    <dbReference type="NCBI Taxonomy" id="110450"/>
    <lineage>
        <taxon>Eukaryota</taxon>
        <taxon>Viridiplantae</taxon>
        <taxon>Streptophyta</taxon>
        <taxon>Embryophyta</taxon>
        <taxon>Tracheophyta</taxon>
        <taxon>Spermatophyta</taxon>
        <taxon>Magnoliopsida</taxon>
        <taxon>Liliopsida</taxon>
        <taxon>Poales</taxon>
        <taxon>Poaceae</taxon>
        <taxon>BOP clade</taxon>
        <taxon>Oryzoideae</taxon>
        <taxon>Oryzeae</taxon>
        <taxon>Oryzinae</taxon>
        <taxon>Oryza</taxon>
        <taxon>Oryza meyeriana</taxon>
    </lineage>
</organism>
<dbReference type="Proteomes" id="UP000479710">
    <property type="component" value="Unassembled WGS sequence"/>
</dbReference>
<accession>A0A6G1DXK2</accession>
<protein>
    <submittedName>
        <fullName evidence="2">Uncharacterized protein</fullName>
    </submittedName>
</protein>
<gene>
    <name evidence="2" type="ORF">E2562_015115</name>
</gene>
<evidence type="ECO:0000313" key="3">
    <source>
        <dbReference type="Proteomes" id="UP000479710"/>
    </source>
</evidence>
<name>A0A6G1DXK2_9ORYZ</name>
<comment type="caution">
    <text evidence="2">The sequence shown here is derived from an EMBL/GenBank/DDBJ whole genome shotgun (WGS) entry which is preliminary data.</text>
</comment>
<dbReference type="AlphaFoldDB" id="A0A6G1DXK2"/>
<reference evidence="2 3" key="1">
    <citation type="submission" date="2019-11" db="EMBL/GenBank/DDBJ databases">
        <title>Whole genome sequence of Oryza granulata.</title>
        <authorList>
            <person name="Li W."/>
        </authorList>
    </citation>
    <scope>NUCLEOTIDE SEQUENCE [LARGE SCALE GENOMIC DNA]</scope>
    <source>
        <strain evidence="3">cv. Menghai</strain>
        <tissue evidence="2">Leaf</tissue>
    </source>
</reference>
<proteinExistence type="predicted"/>
<feature type="region of interest" description="Disordered" evidence="1">
    <location>
        <begin position="53"/>
        <end position="90"/>
    </location>
</feature>
<feature type="compositionally biased region" description="Basic and acidic residues" evidence="1">
    <location>
        <begin position="64"/>
        <end position="90"/>
    </location>
</feature>
<dbReference type="EMBL" id="SPHZ02000005">
    <property type="protein sequence ID" value="KAF0916942.1"/>
    <property type="molecule type" value="Genomic_DNA"/>
</dbReference>
<sequence length="115" mass="12714">MSSSASLQHYRHLLPPPLATHSAPIAKSEHFTSVRPAPPLFPLPTGVIVATTQTKSSASSTLDLDPHMDNDMRRRRDGVARHRPGSERSLEYLYRERDNCMRLGLGQGGRGKEPS</sequence>
<evidence type="ECO:0000256" key="1">
    <source>
        <dbReference type="SAM" id="MobiDB-lite"/>
    </source>
</evidence>
<keyword evidence="3" id="KW-1185">Reference proteome</keyword>